<dbReference type="PROSITE" id="PS51006">
    <property type="entry name" value="PABS_2"/>
    <property type="match status" value="1"/>
</dbReference>
<gene>
    <name evidence="6" type="ORF">A2172_03110</name>
</gene>
<dbReference type="AlphaFoldDB" id="A0A1G1W5D8"/>
<sequence>MSIWDKILFKDRSEISGEIKVAENSGIRRLIIGGFTQSQSLRSDGCTGQPCWDRMIPEDISLREDSRVLILGLGAGTVAKMLTRRFGPIAIDGVEIDPEVIKIAKNYFSLNEPNVNIIIDDAIKFVKEARFKYDLICIDLFMSNRAPPGVETDEFFSSVKNLLKDGGRVTINKIFKGKQELEDYENFINSIFSKVSFFIVRGSRTLDNVIVVAERA</sequence>
<keyword evidence="3 4" id="KW-0620">Polyamine biosynthesis</keyword>
<dbReference type="Proteomes" id="UP000176631">
    <property type="component" value="Unassembled WGS sequence"/>
</dbReference>
<dbReference type="CDD" id="cd02440">
    <property type="entry name" value="AdoMet_MTases"/>
    <property type="match status" value="1"/>
</dbReference>
<dbReference type="SUPFAM" id="SSF53335">
    <property type="entry name" value="S-adenosyl-L-methionine-dependent methyltransferases"/>
    <property type="match status" value="1"/>
</dbReference>
<comment type="similarity">
    <text evidence="1">Belongs to the spermidine/spermine synthase family.</text>
</comment>
<accession>A0A1G1W5D8</accession>
<evidence type="ECO:0000256" key="2">
    <source>
        <dbReference type="ARBA" id="ARBA00022679"/>
    </source>
</evidence>
<dbReference type="PANTHER" id="PTHR43317">
    <property type="entry name" value="THERMOSPERMINE SYNTHASE ACAULIS5"/>
    <property type="match status" value="1"/>
</dbReference>
<dbReference type="Pfam" id="PF01564">
    <property type="entry name" value="Spermine_synth"/>
    <property type="match status" value="1"/>
</dbReference>
<dbReference type="EMBL" id="MHCP01000030">
    <property type="protein sequence ID" value="OGY22902.1"/>
    <property type="molecule type" value="Genomic_DNA"/>
</dbReference>
<dbReference type="GO" id="GO:0006596">
    <property type="term" value="P:polyamine biosynthetic process"/>
    <property type="evidence" value="ECO:0007669"/>
    <property type="project" value="UniProtKB-UniRule"/>
</dbReference>
<protein>
    <recommendedName>
        <fullName evidence="5">PABS domain-containing protein</fullName>
    </recommendedName>
</protein>
<dbReference type="Gene3D" id="3.40.50.150">
    <property type="entry name" value="Vaccinia Virus protein VP39"/>
    <property type="match status" value="1"/>
</dbReference>
<evidence type="ECO:0000313" key="7">
    <source>
        <dbReference type="Proteomes" id="UP000176631"/>
    </source>
</evidence>
<evidence type="ECO:0000313" key="6">
    <source>
        <dbReference type="EMBL" id="OGY22902.1"/>
    </source>
</evidence>
<reference evidence="6 7" key="1">
    <citation type="journal article" date="2016" name="Nat. Commun.">
        <title>Thousands of microbial genomes shed light on interconnected biogeochemical processes in an aquifer system.</title>
        <authorList>
            <person name="Anantharaman K."/>
            <person name="Brown C.T."/>
            <person name="Hug L.A."/>
            <person name="Sharon I."/>
            <person name="Castelle C.J."/>
            <person name="Probst A.J."/>
            <person name="Thomas B.C."/>
            <person name="Singh A."/>
            <person name="Wilkins M.J."/>
            <person name="Karaoz U."/>
            <person name="Brodie E.L."/>
            <person name="Williams K.H."/>
            <person name="Hubbard S.S."/>
            <person name="Banfield J.F."/>
        </authorList>
    </citation>
    <scope>NUCLEOTIDE SEQUENCE [LARGE SCALE GENOMIC DNA]</scope>
</reference>
<proteinExistence type="inferred from homology"/>
<name>A0A1G1W5D8_9BACT</name>
<dbReference type="STRING" id="1802593.A2172_03110"/>
<organism evidence="6 7">
    <name type="scientific">Candidatus Woykebacteria bacterium RBG_13_40_15</name>
    <dbReference type="NCBI Taxonomy" id="1802593"/>
    <lineage>
        <taxon>Bacteria</taxon>
        <taxon>Candidatus Woykeibacteriota</taxon>
    </lineage>
</organism>
<keyword evidence="2 4" id="KW-0808">Transferase</keyword>
<evidence type="ECO:0000256" key="3">
    <source>
        <dbReference type="ARBA" id="ARBA00023115"/>
    </source>
</evidence>
<comment type="caution">
    <text evidence="6">The sequence shown here is derived from an EMBL/GenBank/DDBJ whole genome shotgun (WGS) entry which is preliminary data.</text>
</comment>
<feature type="active site" description="Proton acceptor" evidence="4">
    <location>
        <position position="139"/>
    </location>
</feature>
<evidence type="ECO:0000259" key="5">
    <source>
        <dbReference type="PROSITE" id="PS51006"/>
    </source>
</evidence>
<dbReference type="GO" id="GO:0016740">
    <property type="term" value="F:transferase activity"/>
    <property type="evidence" value="ECO:0007669"/>
    <property type="project" value="UniProtKB-UniRule"/>
</dbReference>
<dbReference type="NCBIfam" id="NF037959">
    <property type="entry name" value="MFS_SpdSyn"/>
    <property type="match status" value="1"/>
</dbReference>
<dbReference type="InterPro" id="IPR029063">
    <property type="entry name" value="SAM-dependent_MTases_sf"/>
</dbReference>
<dbReference type="InterPro" id="IPR030374">
    <property type="entry name" value="PABS"/>
</dbReference>
<evidence type="ECO:0000256" key="4">
    <source>
        <dbReference type="PROSITE-ProRule" id="PRU00354"/>
    </source>
</evidence>
<evidence type="ECO:0000256" key="1">
    <source>
        <dbReference type="ARBA" id="ARBA00007867"/>
    </source>
</evidence>
<feature type="domain" description="PABS" evidence="5">
    <location>
        <begin position="1"/>
        <end position="216"/>
    </location>
</feature>
<dbReference type="PANTHER" id="PTHR43317:SF1">
    <property type="entry name" value="THERMOSPERMINE SYNTHASE ACAULIS5"/>
    <property type="match status" value="1"/>
</dbReference>